<feature type="transmembrane region" description="Helical" evidence="6">
    <location>
        <begin position="338"/>
        <end position="360"/>
    </location>
</feature>
<keyword evidence="5 6" id="KW-0472">Membrane</keyword>
<evidence type="ECO:0000256" key="4">
    <source>
        <dbReference type="ARBA" id="ARBA00022989"/>
    </source>
</evidence>
<feature type="transmembrane region" description="Helical" evidence="6">
    <location>
        <begin position="113"/>
        <end position="130"/>
    </location>
</feature>
<name>A0A6L9XXE4_9MICO</name>
<evidence type="ECO:0000256" key="1">
    <source>
        <dbReference type="ARBA" id="ARBA00004651"/>
    </source>
</evidence>
<organism evidence="8 9">
    <name type="scientific">Leifsonia tongyongensis</name>
    <dbReference type="NCBI Taxonomy" id="1268043"/>
    <lineage>
        <taxon>Bacteria</taxon>
        <taxon>Bacillati</taxon>
        <taxon>Actinomycetota</taxon>
        <taxon>Actinomycetes</taxon>
        <taxon>Micrococcales</taxon>
        <taxon>Microbacteriaceae</taxon>
        <taxon>Leifsonia</taxon>
    </lineage>
</organism>
<feature type="transmembrane region" description="Helical" evidence="6">
    <location>
        <begin position="53"/>
        <end position="72"/>
    </location>
</feature>
<dbReference type="InterPro" id="IPR011701">
    <property type="entry name" value="MFS"/>
</dbReference>
<keyword evidence="2" id="KW-1003">Cell membrane</keyword>
<dbReference type="Gene3D" id="1.20.1250.20">
    <property type="entry name" value="MFS general substrate transporter like domains"/>
    <property type="match status" value="1"/>
</dbReference>
<keyword evidence="9" id="KW-1185">Reference proteome</keyword>
<feature type="transmembrane region" description="Helical" evidence="6">
    <location>
        <begin position="279"/>
        <end position="297"/>
    </location>
</feature>
<comment type="subcellular location">
    <subcellularLocation>
        <location evidence="1">Cell membrane</location>
        <topology evidence="1">Multi-pass membrane protein</topology>
    </subcellularLocation>
</comment>
<dbReference type="AlphaFoldDB" id="A0A6L9XXE4"/>
<feature type="domain" description="Major facilitator superfamily (MFS) profile" evidence="7">
    <location>
        <begin position="18"/>
        <end position="393"/>
    </location>
</feature>
<dbReference type="SUPFAM" id="SSF103473">
    <property type="entry name" value="MFS general substrate transporter"/>
    <property type="match status" value="1"/>
</dbReference>
<evidence type="ECO:0000256" key="2">
    <source>
        <dbReference type="ARBA" id="ARBA00022475"/>
    </source>
</evidence>
<dbReference type="RefSeq" id="WP_163288900.1">
    <property type="nucleotide sequence ID" value="NZ_JAAGWY010000001.1"/>
</dbReference>
<keyword evidence="3 6" id="KW-0812">Transmembrane</keyword>
<feature type="transmembrane region" description="Helical" evidence="6">
    <location>
        <begin position="84"/>
        <end position="107"/>
    </location>
</feature>
<proteinExistence type="predicted"/>
<evidence type="ECO:0000259" key="7">
    <source>
        <dbReference type="PROSITE" id="PS50850"/>
    </source>
</evidence>
<dbReference type="InterPro" id="IPR050189">
    <property type="entry name" value="MFS_Efflux_Transporters"/>
</dbReference>
<sequence>MPIAPVWRTGTVRAAAGGLAALTVATFLAVTTEMLPVGLLPAIGAEVGVSDSITGLLVTVYAFMVAALALPLTLSTARFSRKGLLLATLVAYTLSNLVVAVAPNFAVLAAGRAFGGIAHALFFSVSIGYASRLVQPAFTGRALALVTAGASAGFVLGVPLSTSLGTALGWRAAFGVLAVVCALTVVIVALLLPAVPGGGTDHKGEGAGSRRMRLAVVSTTNAVVYLGQFTVYTFVSVLLLASGLPPAGVGPVLLGVGAVGLAGLWFAGSNLDHRPRATVVLLLSVVIVGLIALGVTFPALGGVLVASAVWGAGFGGVASVFQTAAIRTRGATPEVIGALVNATANIGIGGGAAIGAAVLAGPGLGWLPFTGAALVLVGLIIVLGARQSFPRSP</sequence>
<dbReference type="PANTHER" id="PTHR43124:SF3">
    <property type="entry name" value="CHLORAMPHENICOL EFFLUX PUMP RV0191"/>
    <property type="match status" value="1"/>
</dbReference>
<feature type="transmembrane region" description="Helical" evidence="6">
    <location>
        <begin position="303"/>
        <end position="326"/>
    </location>
</feature>
<evidence type="ECO:0000256" key="6">
    <source>
        <dbReference type="SAM" id="Phobius"/>
    </source>
</evidence>
<dbReference type="PROSITE" id="PS50850">
    <property type="entry name" value="MFS"/>
    <property type="match status" value="1"/>
</dbReference>
<dbReference type="Pfam" id="PF07690">
    <property type="entry name" value="MFS_1"/>
    <property type="match status" value="1"/>
</dbReference>
<dbReference type="EMBL" id="JAAGWY010000001">
    <property type="protein sequence ID" value="NEN05724.1"/>
    <property type="molecule type" value="Genomic_DNA"/>
</dbReference>
<keyword evidence="4 6" id="KW-1133">Transmembrane helix</keyword>
<evidence type="ECO:0000256" key="5">
    <source>
        <dbReference type="ARBA" id="ARBA00023136"/>
    </source>
</evidence>
<dbReference type="CDD" id="cd17324">
    <property type="entry name" value="MFS_NepI_like"/>
    <property type="match status" value="1"/>
</dbReference>
<dbReference type="InterPro" id="IPR020846">
    <property type="entry name" value="MFS_dom"/>
</dbReference>
<evidence type="ECO:0000313" key="9">
    <source>
        <dbReference type="Proteomes" id="UP000474967"/>
    </source>
</evidence>
<accession>A0A6L9XXE4</accession>
<feature type="transmembrane region" description="Helical" evidence="6">
    <location>
        <begin position="214"/>
        <end position="241"/>
    </location>
</feature>
<dbReference type="PANTHER" id="PTHR43124">
    <property type="entry name" value="PURINE EFFLUX PUMP PBUE"/>
    <property type="match status" value="1"/>
</dbReference>
<comment type="caution">
    <text evidence="8">The sequence shown here is derived from an EMBL/GenBank/DDBJ whole genome shotgun (WGS) entry which is preliminary data.</text>
</comment>
<dbReference type="GO" id="GO:0005886">
    <property type="term" value="C:plasma membrane"/>
    <property type="evidence" value="ECO:0007669"/>
    <property type="project" value="UniProtKB-SubCell"/>
</dbReference>
<evidence type="ECO:0000256" key="3">
    <source>
        <dbReference type="ARBA" id="ARBA00022692"/>
    </source>
</evidence>
<evidence type="ECO:0000313" key="8">
    <source>
        <dbReference type="EMBL" id="NEN05724.1"/>
    </source>
</evidence>
<dbReference type="GO" id="GO:0022857">
    <property type="term" value="F:transmembrane transporter activity"/>
    <property type="evidence" value="ECO:0007669"/>
    <property type="project" value="InterPro"/>
</dbReference>
<feature type="transmembrane region" description="Helical" evidence="6">
    <location>
        <begin position="142"/>
        <end position="160"/>
    </location>
</feature>
<protein>
    <submittedName>
        <fullName evidence="8">MFS transporter</fullName>
    </submittedName>
</protein>
<dbReference type="Proteomes" id="UP000474967">
    <property type="component" value="Unassembled WGS sequence"/>
</dbReference>
<reference evidence="8 9" key="1">
    <citation type="journal article" date="2014" name="J. Microbiol.">
        <title>Diaminobutyricibacter tongyongensis gen. nov., sp. nov. and Homoserinibacter gongjuensis gen. nov., sp. nov. belong to the family Microbacteriaceae.</title>
        <authorList>
            <person name="Kim S.J."/>
            <person name="Ahn J.H."/>
            <person name="Weon H.Y."/>
            <person name="Hamada M."/>
            <person name="Suzuki K."/>
            <person name="Kwon S.W."/>
        </authorList>
    </citation>
    <scope>NUCLEOTIDE SEQUENCE [LARGE SCALE GENOMIC DNA]</scope>
    <source>
        <strain evidence="8 9">NBRC 108724</strain>
    </source>
</reference>
<feature type="transmembrane region" description="Helical" evidence="6">
    <location>
        <begin position="247"/>
        <end position="267"/>
    </location>
</feature>
<feature type="transmembrane region" description="Helical" evidence="6">
    <location>
        <begin position="366"/>
        <end position="385"/>
    </location>
</feature>
<gene>
    <name evidence="8" type="ORF">G3T36_07545</name>
</gene>
<feature type="transmembrane region" description="Helical" evidence="6">
    <location>
        <begin position="172"/>
        <end position="193"/>
    </location>
</feature>
<dbReference type="InterPro" id="IPR036259">
    <property type="entry name" value="MFS_trans_sf"/>
</dbReference>